<name>A0A2P2Q3U3_RHIMU</name>
<protein>
    <submittedName>
        <fullName evidence="1">Uncharacterized protein</fullName>
    </submittedName>
</protein>
<dbReference type="EMBL" id="GGEC01081171">
    <property type="protein sequence ID" value="MBX61655.1"/>
    <property type="molecule type" value="Transcribed_RNA"/>
</dbReference>
<accession>A0A2P2Q3U3</accession>
<dbReference type="AlphaFoldDB" id="A0A2P2Q3U3"/>
<sequence>MTCSSLKLYLRLRYSNSTHLSIWSTFNVGASETLGMSRKMRENRLCENSICGCMHEHYFSTMQLHKFNYFEWFVNFDREN</sequence>
<organism evidence="1">
    <name type="scientific">Rhizophora mucronata</name>
    <name type="common">Asiatic mangrove</name>
    <dbReference type="NCBI Taxonomy" id="61149"/>
    <lineage>
        <taxon>Eukaryota</taxon>
        <taxon>Viridiplantae</taxon>
        <taxon>Streptophyta</taxon>
        <taxon>Embryophyta</taxon>
        <taxon>Tracheophyta</taxon>
        <taxon>Spermatophyta</taxon>
        <taxon>Magnoliopsida</taxon>
        <taxon>eudicotyledons</taxon>
        <taxon>Gunneridae</taxon>
        <taxon>Pentapetalae</taxon>
        <taxon>rosids</taxon>
        <taxon>fabids</taxon>
        <taxon>Malpighiales</taxon>
        <taxon>Rhizophoraceae</taxon>
        <taxon>Rhizophora</taxon>
    </lineage>
</organism>
<proteinExistence type="predicted"/>
<evidence type="ECO:0000313" key="1">
    <source>
        <dbReference type="EMBL" id="MBX61655.1"/>
    </source>
</evidence>
<reference evidence="1" key="1">
    <citation type="submission" date="2018-02" db="EMBL/GenBank/DDBJ databases">
        <title>Rhizophora mucronata_Transcriptome.</title>
        <authorList>
            <person name="Meera S.P."/>
            <person name="Sreeshan A."/>
            <person name="Augustine A."/>
        </authorList>
    </citation>
    <scope>NUCLEOTIDE SEQUENCE</scope>
    <source>
        <tissue evidence="1">Leaf</tissue>
    </source>
</reference>